<evidence type="ECO:0000313" key="3">
    <source>
        <dbReference type="EMBL" id="CAE6415728.1"/>
    </source>
</evidence>
<proteinExistence type="predicted"/>
<gene>
    <name evidence="3" type="ORF">RDB_LOCUS43301</name>
</gene>
<evidence type="ECO:0000313" key="4">
    <source>
        <dbReference type="Proteomes" id="UP000663826"/>
    </source>
</evidence>
<evidence type="ECO:0000256" key="1">
    <source>
        <dbReference type="SAM" id="MobiDB-lite"/>
    </source>
</evidence>
<dbReference type="PANTHER" id="PTHR37487:SF2">
    <property type="entry name" value="EXPRESSED PROTEIN"/>
    <property type="match status" value="1"/>
</dbReference>
<feature type="chain" id="PRO_5034643301" evidence="2">
    <location>
        <begin position="23"/>
        <end position="214"/>
    </location>
</feature>
<feature type="region of interest" description="Disordered" evidence="1">
    <location>
        <begin position="123"/>
        <end position="191"/>
    </location>
</feature>
<feature type="compositionally biased region" description="Low complexity" evidence="1">
    <location>
        <begin position="172"/>
        <end position="191"/>
    </location>
</feature>
<dbReference type="Proteomes" id="UP000663826">
    <property type="component" value="Unassembled WGS sequence"/>
</dbReference>
<reference evidence="3" key="1">
    <citation type="submission" date="2021-01" db="EMBL/GenBank/DDBJ databases">
        <authorList>
            <person name="Kaushik A."/>
        </authorList>
    </citation>
    <scope>NUCLEOTIDE SEQUENCE</scope>
    <source>
        <strain evidence="3">AG1-1B</strain>
    </source>
</reference>
<feature type="compositionally biased region" description="Low complexity" evidence="1">
    <location>
        <begin position="123"/>
        <end position="157"/>
    </location>
</feature>
<keyword evidence="2" id="KW-0732">Signal</keyword>
<accession>A0A8H2X6W3</accession>
<feature type="signal peptide" evidence="2">
    <location>
        <begin position="1"/>
        <end position="22"/>
    </location>
</feature>
<protein>
    <submittedName>
        <fullName evidence="3">Uncharacterized protein</fullName>
    </submittedName>
</protein>
<organism evidence="3 4">
    <name type="scientific">Rhizoctonia solani</name>
    <dbReference type="NCBI Taxonomy" id="456999"/>
    <lineage>
        <taxon>Eukaryota</taxon>
        <taxon>Fungi</taxon>
        <taxon>Dikarya</taxon>
        <taxon>Basidiomycota</taxon>
        <taxon>Agaricomycotina</taxon>
        <taxon>Agaricomycetes</taxon>
        <taxon>Cantharellales</taxon>
        <taxon>Ceratobasidiaceae</taxon>
        <taxon>Rhizoctonia</taxon>
    </lineage>
</organism>
<name>A0A8H2X6W3_9AGAM</name>
<dbReference type="AlphaFoldDB" id="A0A8H2X6W3"/>
<dbReference type="PANTHER" id="PTHR37487">
    <property type="entry name" value="CHROMOSOME 1, WHOLE GENOME SHOTGUN SEQUENCE"/>
    <property type="match status" value="1"/>
</dbReference>
<comment type="caution">
    <text evidence="3">The sequence shown here is derived from an EMBL/GenBank/DDBJ whole genome shotgun (WGS) entry which is preliminary data.</text>
</comment>
<sequence>MFTKSFPIVFAAAVAFSVSALSVNTPAELTQCGTIEIKWSGKNVPFIFSVLPSCESNSEDPLMEFTGINGTSYKWTVNLPASTGAIAFAITDNKGNEAYTDEVVIKKSDDVSCLSAASTSVASTSGAAPTTSTAATNASFSSGADSLTRTTLSLDSTPVPSAPVNVGAGLNSGASSGSEGSSTSSESTQVSSATTHIAPAFAGMIGIATALLAF</sequence>
<evidence type="ECO:0000256" key="2">
    <source>
        <dbReference type="SAM" id="SignalP"/>
    </source>
</evidence>
<dbReference type="EMBL" id="CAJMWQ010000973">
    <property type="protein sequence ID" value="CAE6415728.1"/>
    <property type="molecule type" value="Genomic_DNA"/>
</dbReference>